<dbReference type="Gene3D" id="3.30.200.20">
    <property type="entry name" value="Phosphorylase Kinase, domain 1"/>
    <property type="match status" value="1"/>
</dbReference>
<dbReference type="SUPFAM" id="SSF56112">
    <property type="entry name" value="Protein kinase-like (PK-like)"/>
    <property type="match status" value="1"/>
</dbReference>
<gene>
    <name evidence="3" type="ORF">SARC_17824</name>
</gene>
<dbReference type="InterPro" id="IPR011009">
    <property type="entry name" value="Kinase-like_dom_sf"/>
</dbReference>
<evidence type="ECO:0000313" key="3">
    <source>
        <dbReference type="EMBL" id="KNC69662.1"/>
    </source>
</evidence>
<dbReference type="PROSITE" id="PS00107">
    <property type="entry name" value="PROTEIN_KINASE_ATP"/>
    <property type="match status" value="1"/>
</dbReference>
<keyword evidence="1" id="KW-0547">Nucleotide-binding</keyword>
<evidence type="ECO:0000313" key="4">
    <source>
        <dbReference type="Proteomes" id="UP000054560"/>
    </source>
</evidence>
<reference evidence="3 4" key="1">
    <citation type="submission" date="2011-02" db="EMBL/GenBank/DDBJ databases">
        <title>The Genome Sequence of Sphaeroforma arctica JP610.</title>
        <authorList>
            <consortium name="The Broad Institute Genome Sequencing Platform"/>
            <person name="Russ C."/>
            <person name="Cuomo C."/>
            <person name="Young S.K."/>
            <person name="Zeng Q."/>
            <person name="Gargeya S."/>
            <person name="Alvarado L."/>
            <person name="Berlin A."/>
            <person name="Chapman S.B."/>
            <person name="Chen Z."/>
            <person name="Freedman E."/>
            <person name="Gellesch M."/>
            <person name="Goldberg J."/>
            <person name="Griggs A."/>
            <person name="Gujja S."/>
            <person name="Heilman E."/>
            <person name="Heiman D."/>
            <person name="Howarth C."/>
            <person name="Mehta T."/>
            <person name="Neiman D."/>
            <person name="Pearson M."/>
            <person name="Roberts A."/>
            <person name="Saif S."/>
            <person name="Shea T."/>
            <person name="Shenoy N."/>
            <person name="Sisk P."/>
            <person name="Stolte C."/>
            <person name="Sykes S."/>
            <person name="White J."/>
            <person name="Yandava C."/>
            <person name="Burger G."/>
            <person name="Gray M.W."/>
            <person name="Holland P.W.H."/>
            <person name="King N."/>
            <person name="Lang F.B.F."/>
            <person name="Roger A.J."/>
            <person name="Ruiz-Trillo I."/>
            <person name="Haas B."/>
            <person name="Nusbaum C."/>
            <person name="Birren B."/>
        </authorList>
    </citation>
    <scope>NUCLEOTIDE SEQUENCE [LARGE SCALE GENOMIC DNA]</scope>
    <source>
        <strain evidence="3 4">JP610</strain>
    </source>
</reference>
<dbReference type="AlphaFoldDB" id="A0A0L0EYX8"/>
<keyword evidence="4" id="KW-1185">Reference proteome</keyword>
<dbReference type="GO" id="GO:0005524">
    <property type="term" value="F:ATP binding"/>
    <property type="evidence" value="ECO:0007669"/>
    <property type="project" value="UniProtKB-UniRule"/>
</dbReference>
<accession>A0A0L0EYX8</accession>
<dbReference type="PROSITE" id="PS50011">
    <property type="entry name" value="PROTEIN_KINASE_DOM"/>
    <property type="match status" value="1"/>
</dbReference>
<dbReference type="Proteomes" id="UP000054560">
    <property type="component" value="Unassembled WGS sequence"/>
</dbReference>
<dbReference type="RefSeq" id="XP_014143564.1">
    <property type="nucleotide sequence ID" value="XM_014288089.1"/>
</dbReference>
<feature type="domain" description="Protein kinase" evidence="2">
    <location>
        <begin position="13"/>
        <end position="57"/>
    </location>
</feature>
<dbReference type="InterPro" id="IPR017441">
    <property type="entry name" value="Protein_kinase_ATP_BS"/>
</dbReference>
<name>A0A0L0EYX8_9EUKA</name>
<dbReference type="InterPro" id="IPR000719">
    <property type="entry name" value="Prot_kinase_dom"/>
</dbReference>
<dbReference type="GO" id="GO:0004672">
    <property type="term" value="F:protein kinase activity"/>
    <property type="evidence" value="ECO:0007669"/>
    <property type="project" value="InterPro"/>
</dbReference>
<protein>
    <recommendedName>
        <fullName evidence="2">Protein kinase domain-containing protein</fullName>
    </recommendedName>
</protein>
<feature type="non-terminal residue" evidence="3">
    <location>
        <position position="57"/>
    </location>
</feature>
<dbReference type="GeneID" id="25918328"/>
<proteinExistence type="predicted"/>
<evidence type="ECO:0000256" key="1">
    <source>
        <dbReference type="PROSITE-ProRule" id="PRU10141"/>
    </source>
</evidence>
<organism evidence="3 4">
    <name type="scientific">Sphaeroforma arctica JP610</name>
    <dbReference type="NCBI Taxonomy" id="667725"/>
    <lineage>
        <taxon>Eukaryota</taxon>
        <taxon>Ichthyosporea</taxon>
        <taxon>Ichthyophonida</taxon>
        <taxon>Sphaeroforma</taxon>
    </lineage>
</organism>
<evidence type="ECO:0000259" key="2">
    <source>
        <dbReference type="PROSITE" id="PS50011"/>
    </source>
</evidence>
<feature type="binding site" evidence="1">
    <location>
        <position position="42"/>
    </location>
    <ligand>
        <name>ATP</name>
        <dbReference type="ChEBI" id="CHEBI:30616"/>
    </ligand>
</feature>
<sequence>MEALTIGFLEDFYDLGHLLGKGGFGKVILGMDKESGEEVAIKLIPRNKCDDSVVSEC</sequence>
<dbReference type="EMBL" id="KQ253857">
    <property type="protein sequence ID" value="KNC69662.1"/>
    <property type="molecule type" value="Genomic_DNA"/>
</dbReference>
<keyword evidence="1" id="KW-0067">ATP-binding</keyword>